<dbReference type="Proteomes" id="UP000262072">
    <property type="component" value="Unassembled WGS sequence"/>
</dbReference>
<evidence type="ECO:0000313" key="1">
    <source>
        <dbReference type="EMBL" id="SYZ78991.1"/>
    </source>
</evidence>
<gene>
    <name evidence="1" type="ORF">TART1_1815</name>
</gene>
<dbReference type="AlphaFoldDB" id="A0A383THQ4"/>
<proteinExistence type="predicted"/>
<reference evidence="2" key="1">
    <citation type="submission" date="2018-05" db="EMBL/GenBank/DDBJ databases">
        <authorList>
            <person name="Strepis N."/>
        </authorList>
    </citation>
    <scope>NUCLEOTIDE SEQUENCE [LARGE SCALE GENOMIC DNA]</scope>
</reference>
<name>A0A383THQ4_9LACT</name>
<protein>
    <submittedName>
        <fullName evidence="1">Uncharacterized protein</fullName>
    </submittedName>
</protein>
<accession>A0A383THQ4</accession>
<sequence>MKDMEMSISLKCDVCGNDQFSVVDETVEELLDAPDDTFVKCSDCGREVTKEEFIKENSHIIEANVEDFKADIMKEFEKDLKKAFKKWK</sequence>
<dbReference type="EMBL" id="UNRR01000024">
    <property type="protein sequence ID" value="SYZ78991.1"/>
    <property type="molecule type" value="Genomic_DNA"/>
</dbReference>
<evidence type="ECO:0000313" key="2">
    <source>
        <dbReference type="Proteomes" id="UP000262072"/>
    </source>
</evidence>
<organism evidence="1 2">
    <name type="scientific">Trichococcus shcherbakoviae</name>
    <dbReference type="NCBI Taxonomy" id="2094020"/>
    <lineage>
        <taxon>Bacteria</taxon>
        <taxon>Bacillati</taxon>
        <taxon>Bacillota</taxon>
        <taxon>Bacilli</taxon>
        <taxon>Lactobacillales</taxon>
        <taxon>Carnobacteriaceae</taxon>
        <taxon>Trichococcus</taxon>
    </lineage>
</organism>